<dbReference type="InterPro" id="IPR007627">
    <property type="entry name" value="RNA_pol_sigma70_r2"/>
</dbReference>
<dbReference type="PANTHER" id="PTHR43133:SF50">
    <property type="entry name" value="ECF RNA POLYMERASE SIGMA FACTOR SIGM"/>
    <property type="match status" value="1"/>
</dbReference>
<dbReference type="Gene3D" id="1.10.10.10">
    <property type="entry name" value="Winged helix-like DNA-binding domain superfamily/Winged helix DNA-binding domain"/>
    <property type="match status" value="1"/>
</dbReference>
<evidence type="ECO:0000256" key="1">
    <source>
        <dbReference type="ARBA" id="ARBA00010641"/>
    </source>
</evidence>
<feature type="domain" description="RNA polymerase sigma-70 region 2" evidence="6">
    <location>
        <begin position="16"/>
        <end position="77"/>
    </location>
</feature>
<gene>
    <name evidence="8" type="ORF">HDA39_003502</name>
</gene>
<dbReference type="Pfam" id="PF04542">
    <property type="entry name" value="Sigma70_r2"/>
    <property type="match status" value="1"/>
</dbReference>
<dbReference type="InterPro" id="IPR014284">
    <property type="entry name" value="RNA_pol_sigma-70_dom"/>
</dbReference>
<dbReference type="Gene3D" id="1.10.1740.10">
    <property type="match status" value="1"/>
</dbReference>
<dbReference type="SUPFAM" id="SSF88946">
    <property type="entry name" value="Sigma2 domain of RNA polymerase sigma factors"/>
    <property type="match status" value="1"/>
</dbReference>
<keyword evidence="4" id="KW-0238">DNA-binding</keyword>
<evidence type="ECO:0000259" key="6">
    <source>
        <dbReference type="Pfam" id="PF04542"/>
    </source>
</evidence>
<dbReference type="InterPro" id="IPR039425">
    <property type="entry name" value="RNA_pol_sigma-70-like"/>
</dbReference>
<keyword evidence="9" id="KW-1185">Reference proteome</keyword>
<sequence length="170" mass="19023">MTSQPGTTGFSEFVAARYDGLLRTAYFLVPDRGLAEDLVQTTLLKCWLVWDTIRADDPSGYVRQVLVNTCRALWRVKKGKQEFPTDQLPVVATPAESAEQLERDFVLVAAVARLPRSMRRAVVLRFLMDLTEVQTAELAGCSVGTIKSQTSRALSRLRLDPSLHDLRRTA</sequence>
<dbReference type="InterPro" id="IPR013325">
    <property type="entry name" value="RNA_pol_sigma_r2"/>
</dbReference>
<dbReference type="AlphaFoldDB" id="A0A7W9J768"/>
<keyword evidence="5" id="KW-0804">Transcription</keyword>
<comment type="caution">
    <text evidence="8">The sequence shown here is derived from an EMBL/GenBank/DDBJ whole genome shotgun (WGS) entry which is preliminary data.</text>
</comment>
<evidence type="ECO:0000313" key="8">
    <source>
        <dbReference type="EMBL" id="MBB5836768.1"/>
    </source>
</evidence>
<dbReference type="GO" id="GO:0006352">
    <property type="term" value="P:DNA-templated transcription initiation"/>
    <property type="evidence" value="ECO:0007669"/>
    <property type="project" value="InterPro"/>
</dbReference>
<dbReference type="GO" id="GO:0016987">
    <property type="term" value="F:sigma factor activity"/>
    <property type="evidence" value="ECO:0007669"/>
    <property type="project" value="UniProtKB-KW"/>
</dbReference>
<dbReference type="SUPFAM" id="SSF88659">
    <property type="entry name" value="Sigma3 and sigma4 domains of RNA polymerase sigma factors"/>
    <property type="match status" value="1"/>
</dbReference>
<dbReference type="GO" id="GO:0003677">
    <property type="term" value="F:DNA binding"/>
    <property type="evidence" value="ECO:0007669"/>
    <property type="project" value="UniProtKB-KW"/>
</dbReference>
<evidence type="ECO:0000313" key="9">
    <source>
        <dbReference type="Proteomes" id="UP000549971"/>
    </source>
</evidence>
<dbReference type="Pfam" id="PF08281">
    <property type="entry name" value="Sigma70_r4_2"/>
    <property type="match status" value="1"/>
</dbReference>
<dbReference type="InterPro" id="IPR014325">
    <property type="entry name" value="RNA_pol_sigma-E_actinobac"/>
</dbReference>
<dbReference type="InterPro" id="IPR013249">
    <property type="entry name" value="RNA_pol_sigma70_r4_t2"/>
</dbReference>
<keyword evidence="2" id="KW-0805">Transcription regulation</keyword>
<dbReference type="EMBL" id="JACHMY010000001">
    <property type="protein sequence ID" value="MBB5836768.1"/>
    <property type="molecule type" value="Genomic_DNA"/>
</dbReference>
<dbReference type="RefSeq" id="WP_184796243.1">
    <property type="nucleotide sequence ID" value="NZ_JACHMY010000001.1"/>
</dbReference>
<evidence type="ECO:0000256" key="4">
    <source>
        <dbReference type="ARBA" id="ARBA00023125"/>
    </source>
</evidence>
<protein>
    <submittedName>
        <fullName evidence="8">RNA polymerase sigma-70 factor (Sigma-E family)</fullName>
    </submittedName>
</protein>
<proteinExistence type="inferred from homology"/>
<feature type="domain" description="RNA polymerase sigma factor 70 region 4 type 2" evidence="7">
    <location>
        <begin position="107"/>
        <end position="157"/>
    </location>
</feature>
<reference evidence="8 9" key="1">
    <citation type="submission" date="2020-08" db="EMBL/GenBank/DDBJ databases">
        <title>Sequencing the genomes of 1000 actinobacteria strains.</title>
        <authorList>
            <person name="Klenk H.-P."/>
        </authorList>
    </citation>
    <scope>NUCLEOTIDE SEQUENCE [LARGE SCALE GENOMIC DNA]</scope>
    <source>
        <strain evidence="8 9">DSM 28967</strain>
    </source>
</reference>
<evidence type="ECO:0000256" key="5">
    <source>
        <dbReference type="ARBA" id="ARBA00023163"/>
    </source>
</evidence>
<dbReference type="NCBIfam" id="TIGR02983">
    <property type="entry name" value="SigE-fam_strep"/>
    <property type="match status" value="1"/>
</dbReference>
<accession>A0A7W9J768</accession>
<dbReference type="NCBIfam" id="TIGR02937">
    <property type="entry name" value="sigma70-ECF"/>
    <property type="match status" value="1"/>
</dbReference>
<dbReference type="InterPro" id="IPR013324">
    <property type="entry name" value="RNA_pol_sigma_r3/r4-like"/>
</dbReference>
<dbReference type="PANTHER" id="PTHR43133">
    <property type="entry name" value="RNA POLYMERASE ECF-TYPE SIGMA FACTO"/>
    <property type="match status" value="1"/>
</dbReference>
<dbReference type="Proteomes" id="UP000549971">
    <property type="component" value="Unassembled WGS sequence"/>
</dbReference>
<keyword evidence="3" id="KW-0731">Sigma factor</keyword>
<comment type="similarity">
    <text evidence="1">Belongs to the sigma-70 factor family. ECF subfamily.</text>
</comment>
<name>A0A7W9J768_9ACTN</name>
<organism evidence="8 9">
    <name type="scientific">Kribbella italica</name>
    <dbReference type="NCBI Taxonomy" id="1540520"/>
    <lineage>
        <taxon>Bacteria</taxon>
        <taxon>Bacillati</taxon>
        <taxon>Actinomycetota</taxon>
        <taxon>Actinomycetes</taxon>
        <taxon>Propionibacteriales</taxon>
        <taxon>Kribbellaceae</taxon>
        <taxon>Kribbella</taxon>
    </lineage>
</organism>
<evidence type="ECO:0000256" key="3">
    <source>
        <dbReference type="ARBA" id="ARBA00023082"/>
    </source>
</evidence>
<evidence type="ECO:0000256" key="2">
    <source>
        <dbReference type="ARBA" id="ARBA00023015"/>
    </source>
</evidence>
<evidence type="ECO:0000259" key="7">
    <source>
        <dbReference type="Pfam" id="PF08281"/>
    </source>
</evidence>
<dbReference type="InterPro" id="IPR036388">
    <property type="entry name" value="WH-like_DNA-bd_sf"/>
</dbReference>